<dbReference type="PROSITE" id="PS01127">
    <property type="entry name" value="EF_TS_2"/>
    <property type="match status" value="1"/>
</dbReference>
<dbReference type="InterPro" id="IPR014039">
    <property type="entry name" value="Transl_elong_EFTs/EF1B_dimer"/>
</dbReference>
<dbReference type="GO" id="GO:0005737">
    <property type="term" value="C:cytoplasm"/>
    <property type="evidence" value="ECO:0007669"/>
    <property type="project" value="UniProtKB-SubCell"/>
</dbReference>
<dbReference type="PANTHER" id="PTHR11741:SF0">
    <property type="entry name" value="ELONGATION FACTOR TS, MITOCHONDRIAL"/>
    <property type="match status" value="1"/>
</dbReference>
<evidence type="ECO:0000256" key="1">
    <source>
        <dbReference type="ARBA" id="ARBA00005532"/>
    </source>
</evidence>
<comment type="function">
    <text evidence="5">Associates with the EF-Tu.GDP complex and induces the exchange of GDP to GTP. It remains bound to the aminoacyl-tRNA.EF-Tu.GTP complex up to the GTP hydrolysis stage on the ribosome.</text>
</comment>
<dbReference type="Proteomes" id="UP000230481">
    <property type="component" value="Unassembled WGS sequence"/>
</dbReference>
<evidence type="ECO:0000256" key="3">
    <source>
        <dbReference type="ARBA" id="ARBA00022768"/>
    </source>
</evidence>
<dbReference type="SUPFAM" id="SSF46934">
    <property type="entry name" value="UBA-like"/>
    <property type="match status" value="1"/>
</dbReference>
<evidence type="ECO:0000256" key="4">
    <source>
        <dbReference type="ARBA" id="ARBA00022917"/>
    </source>
</evidence>
<feature type="region of interest" description="Involved in Mg(2+) ion dislocation from EF-Tu" evidence="5">
    <location>
        <begin position="80"/>
        <end position="83"/>
    </location>
</feature>
<protein>
    <recommendedName>
        <fullName evidence="2 5">Elongation factor Ts</fullName>
        <shortName evidence="5">EF-Ts</shortName>
    </recommendedName>
</protein>
<feature type="domain" description="Translation elongation factor EFTs/EF1B dimerisation" evidence="6">
    <location>
        <begin position="55"/>
        <end position="192"/>
    </location>
</feature>
<evidence type="ECO:0000256" key="5">
    <source>
        <dbReference type="HAMAP-Rule" id="MF_00050"/>
    </source>
</evidence>
<dbReference type="InterPro" id="IPR018101">
    <property type="entry name" value="Transl_elong_Ts_CS"/>
</dbReference>
<dbReference type="InterPro" id="IPR001816">
    <property type="entry name" value="Transl_elong_EFTs/EF1B"/>
</dbReference>
<sequence>MITIEQVKELRDKTGISVIQCKKALEEANGDIEKAKIILQKKSGVIANKKANRELKAGAVNAYIHNSGDVAAMVLLSSETDFVAKNEEFVKLAYDIAMHIAAMNPSFIKKEDITEDEINNAKEVFMKEIKDKPKEMKERILQGKIDSYFKDKILLEQPFIKDSNSVIRDIIESATQKFGERIEVTDFARFSVRG</sequence>
<dbReference type="EMBL" id="PFAA01000014">
    <property type="protein sequence ID" value="PIT96935.1"/>
    <property type="molecule type" value="Genomic_DNA"/>
</dbReference>
<dbReference type="AlphaFoldDB" id="A0A2M6WVW5"/>
<dbReference type="Gene3D" id="3.30.479.20">
    <property type="entry name" value="Elongation factor Ts, dimerisation domain"/>
    <property type="match status" value="1"/>
</dbReference>
<dbReference type="HAMAP" id="MF_00050">
    <property type="entry name" value="EF_Ts"/>
    <property type="match status" value="1"/>
</dbReference>
<dbReference type="CDD" id="cd14275">
    <property type="entry name" value="UBA_EF-Ts"/>
    <property type="match status" value="1"/>
</dbReference>
<dbReference type="SUPFAM" id="SSF54713">
    <property type="entry name" value="Elongation factor Ts (EF-Ts), dimerisation domain"/>
    <property type="match status" value="1"/>
</dbReference>
<name>A0A2M6WVW5_9BACT</name>
<keyword evidence="5" id="KW-0963">Cytoplasm</keyword>
<dbReference type="Gene3D" id="1.10.8.10">
    <property type="entry name" value="DNA helicase RuvA subunit, C-terminal domain"/>
    <property type="match status" value="1"/>
</dbReference>
<organism evidence="7 8">
    <name type="scientific">Candidatus Campbellbacteria bacterium CG10_big_fil_rev_8_21_14_0_10_35_52</name>
    <dbReference type="NCBI Taxonomy" id="1974527"/>
    <lineage>
        <taxon>Bacteria</taxon>
        <taxon>Candidatus Campbelliibacteriota</taxon>
    </lineage>
</organism>
<evidence type="ECO:0000313" key="7">
    <source>
        <dbReference type="EMBL" id="PIT96935.1"/>
    </source>
</evidence>
<dbReference type="FunFam" id="1.10.8.10:FF:000001">
    <property type="entry name" value="Elongation factor Ts"/>
    <property type="match status" value="1"/>
</dbReference>
<dbReference type="InterPro" id="IPR036402">
    <property type="entry name" value="EF-Ts_dimer_sf"/>
</dbReference>
<dbReference type="Gene3D" id="1.10.286.20">
    <property type="match status" value="1"/>
</dbReference>
<proteinExistence type="inferred from homology"/>
<comment type="subcellular location">
    <subcellularLocation>
        <location evidence="5">Cytoplasm</location>
    </subcellularLocation>
</comment>
<evidence type="ECO:0000313" key="8">
    <source>
        <dbReference type="Proteomes" id="UP000230481"/>
    </source>
</evidence>
<accession>A0A2M6WVW5</accession>
<evidence type="ECO:0000256" key="2">
    <source>
        <dbReference type="ARBA" id="ARBA00016956"/>
    </source>
</evidence>
<keyword evidence="4 5" id="KW-0648">Protein biosynthesis</keyword>
<dbReference type="InterPro" id="IPR009060">
    <property type="entry name" value="UBA-like_sf"/>
</dbReference>
<evidence type="ECO:0000259" key="6">
    <source>
        <dbReference type="Pfam" id="PF00889"/>
    </source>
</evidence>
<dbReference type="PANTHER" id="PTHR11741">
    <property type="entry name" value="ELONGATION FACTOR TS"/>
    <property type="match status" value="1"/>
</dbReference>
<comment type="caution">
    <text evidence="7">The sequence shown here is derived from an EMBL/GenBank/DDBJ whole genome shotgun (WGS) entry which is preliminary data.</text>
</comment>
<reference evidence="8" key="1">
    <citation type="submission" date="2017-09" db="EMBL/GenBank/DDBJ databases">
        <title>Depth-based differentiation of microbial function through sediment-hosted aquifers and enrichment of novel symbionts in the deep terrestrial subsurface.</title>
        <authorList>
            <person name="Probst A.J."/>
            <person name="Ladd B."/>
            <person name="Jarett J.K."/>
            <person name="Geller-Mcgrath D.E."/>
            <person name="Sieber C.M.K."/>
            <person name="Emerson J.B."/>
            <person name="Anantharaman K."/>
            <person name="Thomas B.C."/>
            <person name="Malmstrom R."/>
            <person name="Stieglmeier M."/>
            <person name="Klingl A."/>
            <person name="Woyke T."/>
            <person name="Ryan C.M."/>
            <person name="Banfield J.F."/>
        </authorList>
    </citation>
    <scope>NUCLEOTIDE SEQUENCE [LARGE SCALE GENOMIC DNA]</scope>
</reference>
<comment type="similarity">
    <text evidence="1 5">Belongs to the EF-Ts family.</text>
</comment>
<keyword evidence="3 5" id="KW-0251">Elongation factor</keyword>
<dbReference type="Pfam" id="PF00889">
    <property type="entry name" value="EF_TS"/>
    <property type="match status" value="1"/>
</dbReference>
<gene>
    <name evidence="5 7" type="primary">tsf</name>
    <name evidence="7" type="ORF">COT82_00485</name>
</gene>
<dbReference type="GO" id="GO:0003746">
    <property type="term" value="F:translation elongation factor activity"/>
    <property type="evidence" value="ECO:0007669"/>
    <property type="project" value="UniProtKB-UniRule"/>
</dbReference>